<reference evidence="2" key="1">
    <citation type="submission" date="2016-06" db="UniProtKB">
        <authorList>
            <consortium name="WormBaseParasite"/>
        </authorList>
    </citation>
    <scope>IDENTIFICATION</scope>
</reference>
<accession>A0A183ENR4</accession>
<name>A0A183ENR4_9BILA</name>
<dbReference type="InterPro" id="IPR013087">
    <property type="entry name" value="Znf_C2H2_type"/>
</dbReference>
<protein>
    <submittedName>
        <fullName evidence="2">C2H2-type domain-containing protein</fullName>
    </submittedName>
</protein>
<dbReference type="PROSITE" id="PS00028">
    <property type="entry name" value="ZINC_FINGER_C2H2_1"/>
    <property type="match status" value="1"/>
</dbReference>
<organism evidence="2">
    <name type="scientific">Gongylonema pulchrum</name>
    <dbReference type="NCBI Taxonomy" id="637853"/>
    <lineage>
        <taxon>Eukaryota</taxon>
        <taxon>Metazoa</taxon>
        <taxon>Ecdysozoa</taxon>
        <taxon>Nematoda</taxon>
        <taxon>Chromadorea</taxon>
        <taxon>Rhabditida</taxon>
        <taxon>Spirurina</taxon>
        <taxon>Spiruromorpha</taxon>
        <taxon>Spiruroidea</taxon>
        <taxon>Gongylonematidae</taxon>
        <taxon>Gongylonema</taxon>
    </lineage>
</organism>
<dbReference type="WBParaSite" id="GPUH_0002263201-mRNA-1">
    <property type="protein sequence ID" value="GPUH_0002263201-mRNA-1"/>
    <property type="gene ID" value="GPUH_0002263201"/>
</dbReference>
<sequence length="200" mass="22494">LDNATHLILRLQPCLNPQTVEVSVSAVCVNDVNEINPCEAVVIPMQMLRSLSPECAKLRIALAFPFLNAGSFILVDSRRMFAHLTAKSPIAQPPPPFISSCVICDVSFSSQEESEAHFGSEDHETAQFFSLSQLTRDLDTTALNSDNFPQFTAKTEVCKLCMGQFQDREYLLAHIRREHERDSIDLLDRTDLLARRRTLD</sequence>
<feature type="domain" description="C2H2-type" evidence="1">
    <location>
        <begin position="158"/>
        <end position="179"/>
    </location>
</feature>
<evidence type="ECO:0000259" key="1">
    <source>
        <dbReference type="PROSITE" id="PS00028"/>
    </source>
</evidence>
<proteinExistence type="predicted"/>
<dbReference type="AlphaFoldDB" id="A0A183ENR4"/>
<evidence type="ECO:0000313" key="2">
    <source>
        <dbReference type="WBParaSite" id="GPUH_0002263201-mRNA-1"/>
    </source>
</evidence>